<dbReference type="OrthoDB" id="2257229at2759"/>
<sequence>MSAQSSKKRKRTPNDAQWCLNHANTLSLKSFALQFQLCDRAYCMGRYRTILDKYFETDAKDILLNELKQWTFSIYSIDFWKEQTRKKMMSDTHASCSALVNQIIMEEIPFIDHNILALSSILFLVPNEHSALKSRVFGLPSLHSLCDHVFHDLMETNDSTNDNQLTDDEFITITRTINGIDAKTKSIREAKLVLLSFSVRMTGNKANVVEGITNLLTKLPRNRLLNLDKMGEVELQMTYYDAFLSEIIADQDRNVALRWANKSCEEESDIRPDTIISTLMQHDFGYPVGFGEVKPGNSSTTKHSLCMNILRLGIASKRAIDKWHLNGCLAFMIDGFYISFFLVRKQHEHLYTMAEIAAMTVASSLGDLHTFASLKNLDTLSKVSRYFWNHCNVTEHPNVESSDTDDGFVVPISNFYALIDKSCNKSRDISSRY</sequence>
<dbReference type="Proteomes" id="UP000242414">
    <property type="component" value="Unassembled WGS sequence"/>
</dbReference>
<organism evidence="1">
    <name type="scientific">Rhizopus microsporus var. microsporus</name>
    <dbReference type="NCBI Taxonomy" id="86635"/>
    <lineage>
        <taxon>Eukaryota</taxon>
        <taxon>Fungi</taxon>
        <taxon>Fungi incertae sedis</taxon>
        <taxon>Mucoromycota</taxon>
        <taxon>Mucoromycotina</taxon>
        <taxon>Mucoromycetes</taxon>
        <taxon>Mucorales</taxon>
        <taxon>Mucorineae</taxon>
        <taxon>Rhizopodaceae</taxon>
        <taxon>Rhizopus</taxon>
    </lineage>
</organism>
<dbReference type="EMBL" id="KV921902">
    <property type="protein sequence ID" value="ORE07518.1"/>
    <property type="molecule type" value="Genomic_DNA"/>
</dbReference>
<accession>A0A1X0R6H2</accession>
<evidence type="ECO:0000313" key="1">
    <source>
        <dbReference type="EMBL" id="ORE07518.1"/>
    </source>
</evidence>
<protein>
    <submittedName>
        <fullName evidence="1">Uncharacterized protein</fullName>
    </submittedName>
</protein>
<gene>
    <name evidence="1" type="ORF">BCV72DRAFT_290231</name>
</gene>
<dbReference type="VEuPathDB" id="FungiDB:BCV72DRAFT_290231"/>
<proteinExistence type="predicted"/>
<name>A0A1X0R6H2_RHIZD</name>
<dbReference type="AlphaFoldDB" id="A0A1X0R6H2"/>
<reference evidence="1" key="1">
    <citation type="journal article" date="2016" name="Proc. Natl. Acad. Sci. U.S.A.">
        <title>Lipid metabolic changes in an early divergent fungus govern the establishment of a mutualistic symbiosis with endobacteria.</title>
        <authorList>
            <person name="Lastovetsky O.A."/>
            <person name="Gaspar M.L."/>
            <person name="Mondo S.J."/>
            <person name="LaButti K.M."/>
            <person name="Sandor L."/>
            <person name="Grigoriev I.V."/>
            <person name="Henry S.A."/>
            <person name="Pawlowska T.E."/>
        </authorList>
    </citation>
    <scope>NUCLEOTIDE SEQUENCE [LARGE SCALE GENOMIC DNA]</scope>
    <source>
        <strain evidence="1">ATCC 52814</strain>
    </source>
</reference>